<organism evidence="4 5">
    <name type="scientific">Luteolibacter yonseiensis</name>
    <dbReference type="NCBI Taxonomy" id="1144680"/>
    <lineage>
        <taxon>Bacteria</taxon>
        <taxon>Pseudomonadati</taxon>
        <taxon>Verrucomicrobiota</taxon>
        <taxon>Verrucomicrobiia</taxon>
        <taxon>Verrucomicrobiales</taxon>
        <taxon>Verrucomicrobiaceae</taxon>
        <taxon>Luteolibacter</taxon>
    </lineage>
</organism>
<feature type="domain" description="P/Homo B" evidence="3">
    <location>
        <begin position="165"/>
        <end position="200"/>
    </location>
</feature>
<dbReference type="Pfam" id="PF01483">
    <property type="entry name" value="P_proprotein"/>
    <property type="match status" value="1"/>
</dbReference>
<keyword evidence="5" id="KW-1185">Reference proteome</keyword>
<dbReference type="Proteomes" id="UP000600139">
    <property type="component" value="Unassembled WGS sequence"/>
</dbReference>
<evidence type="ECO:0000313" key="5">
    <source>
        <dbReference type="Proteomes" id="UP000600139"/>
    </source>
</evidence>
<evidence type="ECO:0000256" key="1">
    <source>
        <dbReference type="ARBA" id="ARBA00022670"/>
    </source>
</evidence>
<evidence type="ECO:0000313" key="4">
    <source>
        <dbReference type="EMBL" id="MBK1818007.1"/>
    </source>
</evidence>
<name>A0A934R6Q0_9BACT</name>
<gene>
    <name evidence="4" type="ORF">JIN84_20460</name>
</gene>
<dbReference type="GO" id="GO:0006508">
    <property type="term" value="P:proteolysis"/>
    <property type="evidence" value="ECO:0007669"/>
    <property type="project" value="UniProtKB-KW"/>
</dbReference>
<evidence type="ECO:0000256" key="2">
    <source>
        <dbReference type="ARBA" id="ARBA00022801"/>
    </source>
</evidence>
<sequence>MRIRRFAPLLTSLLTSVILMEETDAAIITFNYNVNQAIPDGSALGLSDTRTVITAYDQIQSVKVSIQVTGGMAGDYYVQLIGGSKNSVLMNRVGRTSTNSLGYSDSGFNVQFSDDAASGDVHTYRTTLFGNETTPLAGELGGVWAPDGRTTDPDAVLAADPRTSLLSNFTGMDPNGQWSLFLADMEGGDVGTLVSWQLEFDVVPEPRAAVLCLLATGIWLFRRPR</sequence>
<dbReference type="InterPro" id="IPR002884">
    <property type="entry name" value="P_dom"/>
</dbReference>
<comment type="caution">
    <text evidence="4">The sequence shown here is derived from an EMBL/GenBank/DDBJ whole genome shotgun (WGS) entry which is preliminary data.</text>
</comment>
<proteinExistence type="predicted"/>
<dbReference type="Gene3D" id="2.60.120.260">
    <property type="entry name" value="Galactose-binding domain-like"/>
    <property type="match status" value="1"/>
</dbReference>
<dbReference type="EMBL" id="JAENIK010000012">
    <property type="protein sequence ID" value="MBK1818007.1"/>
    <property type="molecule type" value="Genomic_DNA"/>
</dbReference>
<dbReference type="GO" id="GO:0004252">
    <property type="term" value="F:serine-type endopeptidase activity"/>
    <property type="evidence" value="ECO:0007669"/>
    <property type="project" value="InterPro"/>
</dbReference>
<reference evidence="4" key="1">
    <citation type="submission" date="2021-01" db="EMBL/GenBank/DDBJ databases">
        <title>Modified the classification status of verrucomicrobia.</title>
        <authorList>
            <person name="Feng X."/>
        </authorList>
    </citation>
    <scope>NUCLEOTIDE SEQUENCE</scope>
    <source>
        <strain evidence="4">JCM 18052</strain>
    </source>
</reference>
<keyword evidence="1" id="KW-0645">Protease</keyword>
<dbReference type="AlphaFoldDB" id="A0A934R6Q0"/>
<keyword evidence="2" id="KW-0378">Hydrolase</keyword>
<evidence type="ECO:0000259" key="3">
    <source>
        <dbReference type="Pfam" id="PF01483"/>
    </source>
</evidence>
<dbReference type="RefSeq" id="WP_200352931.1">
    <property type="nucleotide sequence ID" value="NZ_BAABHZ010000001.1"/>
</dbReference>
<protein>
    <submittedName>
        <fullName evidence="4">PEP-CTERM sorting domain-containing protein</fullName>
    </submittedName>
</protein>
<accession>A0A934R6Q0</accession>